<dbReference type="AlphaFoldDB" id="A0A7J6PYQ0"/>
<evidence type="ECO:0000313" key="2">
    <source>
        <dbReference type="Proteomes" id="UP000574390"/>
    </source>
</evidence>
<protein>
    <submittedName>
        <fullName evidence="1">Uncharacterized protein</fullName>
    </submittedName>
</protein>
<name>A0A7J6PYQ0_PEROL</name>
<dbReference type="Proteomes" id="UP000574390">
    <property type="component" value="Unassembled WGS sequence"/>
</dbReference>
<comment type="caution">
    <text evidence="1">The sequence shown here is derived from an EMBL/GenBank/DDBJ whole genome shotgun (WGS) entry which is preliminary data.</text>
</comment>
<organism evidence="1 2">
    <name type="scientific">Perkinsus olseni</name>
    <name type="common">Perkinsus atlanticus</name>
    <dbReference type="NCBI Taxonomy" id="32597"/>
    <lineage>
        <taxon>Eukaryota</taxon>
        <taxon>Sar</taxon>
        <taxon>Alveolata</taxon>
        <taxon>Perkinsozoa</taxon>
        <taxon>Perkinsea</taxon>
        <taxon>Perkinsida</taxon>
        <taxon>Perkinsidae</taxon>
        <taxon>Perkinsus</taxon>
    </lineage>
</organism>
<dbReference type="EMBL" id="JABANM010033889">
    <property type="protein sequence ID" value="KAF4700540.1"/>
    <property type="molecule type" value="Genomic_DNA"/>
</dbReference>
<gene>
    <name evidence="1" type="ORF">FOZ62_021241</name>
</gene>
<proteinExistence type="predicted"/>
<sequence length="82" mass="8627">MACLPQAITHLAVDGGVGDIEEGDGLWAKIVQKIGKAAAVRAEGEDLEGTEREAVSEAEVLGGVIIEAVLGGRWRRYTVAPR</sequence>
<reference evidence="1 2" key="1">
    <citation type="submission" date="2020-04" db="EMBL/GenBank/DDBJ databases">
        <title>Perkinsus olseni comparative genomics.</title>
        <authorList>
            <person name="Bogema D.R."/>
        </authorList>
    </citation>
    <scope>NUCLEOTIDE SEQUENCE [LARGE SCALE GENOMIC DNA]</scope>
    <source>
        <strain evidence="1">ATCC PRA-205</strain>
    </source>
</reference>
<evidence type="ECO:0000313" key="1">
    <source>
        <dbReference type="EMBL" id="KAF4700540.1"/>
    </source>
</evidence>
<accession>A0A7J6PYQ0</accession>